<comment type="caution">
    <text evidence="1">The sequence shown here is derived from an EMBL/GenBank/DDBJ whole genome shotgun (WGS) entry which is preliminary data.</text>
</comment>
<name>A0A8H5C9C7_9AGAR</name>
<evidence type="ECO:0008006" key="3">
    <source>
        <dbReference type="Google" id="ProtNLM"/>
    </source>
</evidence>
<sequence length="536" mass="61110">MHKSLPITLQVVANIDEKPTQCPIRKLPFELLSKIFVLSISDSRSQGRLEHSSDFPLTFDVVPCYRHEHATLPSQLARVCLEWRDTAYAVPQLWTTISVDFTILPNNASHAIDLWLQRSKPFPLSVELFRNDSLRSTDGWEKVVGTLLRESSRWRHLQFRLFFPRHDHDDDYTAVEEMMKSLDPLPALESVEFYPSHWTPMRPHGGTQPETVPELKPFLNAPTLRSITMRHDIYLLSTRSLGYKPTWSSLEHLTVSGKEVELDDLLDVLHHEMYRGLKTLVLQSVYAYDYDYYDDDVQSGVEALVLPLMSSFCVMEYDRFDMRKVLHLLQMAGPLVMPSLSSMYIIVCDDNYDRRDSRVIAQLCGCIQSFQCTASVTTLHLQGPSLDVIPALHLLFNLHTLSVIETQPYSSTIDDLCGALRVRQSTSIDSEGENIDGGIVVPKLQHLSLKIRKNVYRFGITLPLDLVLEVVKSRWPPDSNPTAVTPVVQCLLSLDLLLHRGAEEDVSFQSLREIGKAGFQFTYQFLDPDLHSGNGW</sequence>
<dbReference type="Proteomes" id="UP000559256">
    <property type="component" value="Unassembled WGS sequence"/>
</dbReference>
<keyword evidence="2" id="KW-1185">Reference proteome</keyword>
<protein>
    <recommendedName>
        <fullName evidence="3">F-box domain-containing protein</fullName>
    </recommendedName>
</protein>
<evidence type="ECO:0000313" key="1">
    <source>
        <dbReference type="EMBL" id="KAF5337665.1"/>
    </source>
</evidence>
<proteinExistence type="predicted"/>
<dbReference type="AlphaFoldDB" id="A0A8H5C9C7"/>
<organism evidence="1 2">
    <name type="scientific">Tetrapyrgos nigripes</name>
    <dbReference type="NCBI Taxonomy" id="182062"/>
    <lineage>
        <taxon>Eukaryota</taxon>
        <taxon>Fungi</taxon>
        <taxon>Dikarya</taxon>
        <taxon>Basidiomycota</taxon>
        <taxon>Agaricomycotina</taxon>
        <taxon>Agaricomycetes</taxon>
        <taxon>Agaricomycetidae</taxon>
        <taxon>Agaricales</taxon>
        <taxon>Marasmiineae</taxon>
        <taxon>Marasmiaceae</taxon>
        <taxon>Tetrapyrgos</taxon>
    </lineage>
</organism>
<accession>A0A8H5C9C7</accession>
<reference evidence="1 2" key="1">
    <citation type="journal article" date="2020" name="ISME J.">
        <title>Uncovering the hidden diversity of litter-decomposition mechanisms in mushroom-forming fungi.</title>
        <authorList>
            <person name="Floudas D."/>
            <person name="Bentzer J."/>
            <person name="Ahren D."/>
            <person name="Johansson T."/>
            <person name="Persson P."/>
            <person name="Tunlid A."/>
        </authorList>
    </citation>
    <scope>NUCLEOTIDE SEQUENCE [LARGE SCALE GENOMIC DNA]</scope>
    <source>
        <strain evidence="1 2">CBS 291.85</strain>
    </source>
</reference>
<dbReference type="OrthoDB" id="3071612at2759"/>
<evidence type="ECO:0000313" key="2">
    <source>
        <dbReference type="Proteomes" id="UP000559256"/>
    </source>
</evidence>
<dbReference type="EMBL" id="JAACJM010000212">
    <property type="protein sequence ID" value="KAF5337665.1"/>
    <property type="molecule type" value="Genomic_DNA"/>
</dbReference>
<gene>
    <name evidence="1" type="ORF">D9758_013020</name>
</gene>